<dbReference type="RefSeq" id="WP_420040916.1">
    <property type="nucleotide sequence ID" value="NZ_CP128986.1"/>
</dbReference>
<dbReference type="EMBL" id="CP128986">
    <property type="protein sequence ID" value="WOC11617.1"/>
    <property type="molecule type" value="Genomic_DNA"/>
</dbReference>
<evidence type="ECO:0000313" key="1">
    <source>
        <dbReference type="EMBL" id="WOC11617.1"/>
    </source>
</evidence>
<protein>
    <submittedName>
        <fullName evidence="1">Uncharacterized protein</fullName>
    </submittedName>
</protein>
<proteinExistence type="predicted"/>
<reference evidence="1" key="1">
    <citation type="submission" date="2023-06" db="EMBL/GenBank/DDBJ databases">
        <title>Gordonia sp. nov. and Pseudochrobactrum sp. nov., two species isolated from the burying beetle Nicrophorus vespilloides.</title>
        <authorList>
            <person name="Poehlein A."/>
            <person name="Guzman J."/>
            <person name="Daniel R."/>
            <person name="Vilcinskas A."/>
        </authorList>
    </citation>
    <scope>NUCLEOTIDE SEQUENCE</scope>
    <source>
        <strain evidence="1">MP11Mi</strain>
    </source>
</reference>
<accession>A0AA97CUX7</accession>
<dbReference type="AlphaFoldDB" id="A0AA97CUX7"/>
<organism evidence="1">
    <name type="scientific">Gordonia sp. MP11Mi</name>
    <dbReference type="NCBI Taxonomy" id="3022769"/>
    <lineage>
        <taxon>Bacteria</taxon>
        <taxon>Bacillati</taxon>
        <taxon>Actinomycetota</taxon>
        <taxon>Actinomycetes</taxon>
        <taxon>Mycobacteriales</taxon>
        <taxon>Gordoniaceae</taxon>
        <taxon>Gordonia</taxon>
    </lineage>
</organism>
<name>A0AA97CUX7_9ACTN</name>
<gene>
    <name evidence="1" type="ORF">MP11Mi_06900</name>
</gene>
<sequence length="421" mass="45910">MTTDPKTAFDRLTGDQLARLVPELLLTGQLIDRSGMAHLISAFGRDGMAQVAIEEWMAASPVYTGRMRAALGIDGDGVVDMFKCLQLDIGAPPQFMDFRYRVDDAYHGSFVLDHCGALLDVEPMGEDYVTAMCHTIEDPTFDATAIATNRRARIRPVHRPPRVPVDRAPHCEWAVTIEPDREELPLPEETKPMLVRRAATVELSPIDADAADGLVDYRGPLVADLNFAEWSASALRRIVEEVILQHQLLALGFLDSVRRRVDDAAADDILDKQLIGIAGIASERVRATVFENRSDAETLAEVLNLNPVFGPRQYTGFYAEAVDDEHVDVHIPADSDALVDGGWLRLLADGRLGALQSAATAVDPTWVVGASFGGPVETVVRIGRGEPQRESGEVAIVRFSAGTSFSFADRGPSRSLPLTVM</sequence>